<dbReference type="RefSeq" id="WP_171596566.1">
    <property type="nucleotide sequence ID" value="NZ_RZNH01000031.1"/>
</dbReference>
<dbReference type="EMBL" id="RZNH01000031">
    <property type="protein sequence ID" value="NOU61306.1"/>
    <property type="molecule type" value="Genomic_DNA"/>
</dbReference>
<evidence type="ECO:0008006" key="3">
    <source>
        <dbReference type="Google" id="ProtNLM"/>
    </source>
</evidence>
<accession>A0ABX1WZH8</accession>
<evidence type="ECO:0000313" key="2">
    <source>
        <dbReference type="Proteomes" id="UP000732105"/>
    </source>
</evidence>
<keyword evidence="2" id="KW-1185">Reference proteome</keyword>
<proteinExistence type="predicted"/>
<evidence type="ECO:0000313" key="1">
    <source>
        <dbReference type="EMBL" id="NOU61306.1"/>
    </source>
</evidence>
<gene>
    <name evidence="1" type="ORF">ELS83_15980</name>
</gene>
<protein>
    <recommendedName>
        <fullName evidence="3">Methane oxygenase PmoA</fullName>
    </recommendedName>
</protein>
<dbReference type="InterPro" id="IPR029475">
    <property type="entry name" value="DUF6807"/>
</dbReference>
<comment type="caution">
    <text evidence="1">The sequence shown here is derived from an EMBL/GenBank/DDBJ whole genome shotgun (WGS) entry which is preliminary data.</text>
</comment>
<reference evidence="1 2" key="1">
    <citation type="submission" date="2018-12" db="EMBL/GenBank/DDBJ databases">
        <title>Marinifilum JC070 sp. nov., a marine bacterium isolated from Yongle Blue Hole in the South China Sea.</title>
        <authorList>
            <person name="Fu T."/>
        </authorList>
    </citation>
    <scope>NUCLEOTIDE SEQUENCE [LARGE SCALE GENOMIC DNA]</scope>
    <source>
        <strain evidence="1 2">JC070</strain>
    </source>
</reference>
<dbReference type="Pfam" id="PF14100">
    <property type="entry name" value="DUF6807"/>
    <property type="match status" value="1"/>
</dbReference>
<sequence>MRLVVVIVLLNIFQTCFGQKIKLQDDPNKQQVKVLVSGEIFTVFRYSSDYEKPILYPVKTANGNTITRGFPIDTRKNERIDHPHQVGVWFNYGDVSGIDFWNNSKAIPSERKGKYGRITLKKLLKVTSGESGELKYEAYWTDKNNTKLLREETSMVFSEKGKIRFIDRITKLTAESQDIFFNDSKEGLFGIRVRRELELPSLKPATFTNDLGLPNTFKKIDNEIVTGNYISSEGLQGNNVWSCRAKWVMLQGDIQGNGITIAIIDHPDNVGYPTHWMARGYGLFAANPLGQKVFTKGKKELNFKLMQGESVVFKYRMIIHSGKHLSTKEIENSFLDFASEI</sequence>
<dbReference type="Proteomes" id="UP000732105">
    <property type="component" value="Unassembled WGS sequence"/>
</dbReference>
<organism evidence="1 2">
    <name type="scientific">Marinifilum caeruleilacunae</name>
    <dbReference type="NCBI Taxonomy" id="2499076"/>
    <lineage>
        <taxon>Bacteria</taxon>
        <taxon>Pseudomonadati</taxon>
        <taxon>Bacteroidota</taxon>
        <taxon>Bacteroidia</taxon>
        <taxon>Marinilabiliales</taxon>
        <taxon>Marinifilaceae</taxon>
    </lineage>
</organism>
<name>A0ABX1WZH8_9BACT</name>